<dbReference type="EMBL" id="RBZV01000021">
    <property type="protein sequence ID" value="RKP43417.1"/>
    <property type="molecule type" value="Genomic_DNA"/>
</dbReference>
<dbReference type="OrthoDB" id="8966769at2"/>
<proteinExistence type="predicted"/>
<dbReference type="GO" id="GO:0003677">
    <property type="term" value="F:DNA binding"/>
    <property type="evidence" value="ECO:0007669"/>
    <property type="project" value="InterPro"/>
</dbReference>
<evidence type="ECO:0000313" key="1">
    <source>
        <dbReference type="EMBL" id="RKP43417.1"/>
    </source>
</evidence>
<name>A0A494WXY5_9BURK</name>
<organism evidence="1 2">
    <name type="scientific">Trinickia fusca</name>
    <dbReference type="NCBI Taxonomy" id="2419777"/>
    <lineage>
        <taxon>Bacteria</taxon>
        <taxon>Pseudomonadati</taxon>
        <taxon>Pseudomonadota</taxon>
        <taxon>Betaproteobacteria</taxon>
        <taxon>Burkholderiales</taxon>
        <taxon>Burkholderiaceae</taxon>
        <taxon>Trinickia</taxon>
    </lineage>
</organism>
<sequence>MEQLEGEARERLIRWLRRRMEEYGITVEAVAESITADKQAVRPVLYRDAMGNTWDGFGDPPDWLRRAVAAGQQMDFYRCESEG</sequence>
<dbReference type="SUPFAM" id="SSF81273">
    <property type="entry name" value="H-NS histone-like proteins"/>
    <property type="match status" value="1"/>
</dbReference>
<dbReference type="AlphaFoldDB" id="A0A494WXY5"/>
<accession>A0A494WXY5</accession>
<dbReference type="InterPro" id="IPR037150">
    <property type="entry name" value="H-NS_C_dom_sf"/>
</dbReference>
<dbReference type="Proteomes" id="UP000280434">
    <property type="component" value="Unassembled WGS sequence"/>
</dbReference>
<gene>
    <name evidence="1" type="ORF">D7S89_26080</name>
</gene>
<dbReference type="Gene3D" id="4.10.430.10">
    <property type="entry name" value="Histone-like protein H-NS, C-terminal domain"/>
    <property type="match status" value="1"/>
</dbReference>
<comment type="caution">
    <text evidence="1">The sequence shown here is derived from an EMBL/GenBank/DDBJ whole genome shotgun (WGS) entry which is preliminary data.</text>
</comment>
<reference evidence="1 2" key="1">
    <citation type="submission" date="2018-10" db="EMBL/GenBank/DDBJ databases">
        <title>Paraburkholderia sp. 7MK8-2, isolated from soil.</title>
        <authorList>
            <person name="Gao Z.-H."/>
            <person name="Qiu L.-H."/>
        </authorList>
    </citation>
    <scope>NUCLEOTIDE SEQUENCE [LARGE SCALE GENOMIC DNA]</scope>
    <source>
        <strain evidence="1 2">7MK8-2</strain>
    </source>
</reference>
<keyword evidence="2" id="KW-1185">Reference proteome</keyword>
<evidence type="ECO:0000313" key="2">
    <source>
        <dbReference type="Proteomes" id="UP000280434"/>
    </source>
</evidence>
<protein>
    <submittedName>
        <fullName evidence="1">H-NS histone family protein</fullName>
    </submittedName>
</protein>
<dbReference type="RefSeq" id="WP_121281764.1">
    <property type="nucleotide sequence ID" value="NZ_RBZV01000021.1"/>
</dbReference>